<organism evidence="8 9">
    <name type="scientific">Coemansia brasiliensis</name>
    <dbReference type="NCBI Taxonomy" id="2650707"/>
    <lineage>
        <taxon>Eukaryota</taxon>
        <taxon>Fungi</taxon>
        <taxon>Fungi incertae sedis</taxon>
        <taxon>Zoopagomycota</taxon>
        <taxon>Kickxellomycotina</taxon>
        <taxon>Kickxellomycetes</taxon>
        <taxon>Kickxellales</taxon>
        <taxon>Kickxellaceae</taxon>
        <taxon>Coemansia</taxon>
    </lineage>
</organism>
<reference evidence="8" key="1">
    <citation type="submission" date="2022-07" db="EMBL/GenBank/DDBJ databases">
        <title>Phylogenomic reconstructions and comparative analyses of Kickxellomycotina fungi.</title>
        <authorList>
            <person name="Reynolds N.K."/>
            <person name="Stajich J.E."/>
            <person name="Barry K."/>
            <person name="Grigoriev I.V."/>
            <person name="Crous P."/>
            <person name="Smith M.E."/>
        </authorList>
    </citation>
    <scope>NUCLEOTIDE SEQUENCE</scope>
    <source>
        <strain evidence="8">NRRL 1566</strain>
    </source>
</reference>
<dbReference type="OrthoDB" id="538223at2759"/>
<evidence type="ECO:0000313" key="9">
    <source>
        <dbReference type="Proteomes" id="UP001139887"/>
    </source>
</evidence>
<dbReference type="PRINTS" id="PR00320">
    <property type="entry name" value="GPROTEINBRPT"/>
</dbReference>
<keyword evidence="3" id="KW-0507">mRNA processing</keyword>
<dbReference type="PANTHER" id="PTHR44133:SF2">
    <property type="entry name" value="CLEAVAGE STIMULATION FACTOR SUBUNIT 1"/>
    <property type="match status" value="1"/>
</dbReference>
<evidence type="ECO:0000256" key="6">
    <source>
        <dbReference type="ARBA" id="ARBA00029851"/>
    </source>
</evidence>
<dbReference type="GO" id="GO:0031124">
    <property type="term" value="P:mRNA 3'-end processing"/>
    <property type="evidence" value="ECO:0007669"/>
    <property type="project" value="InterPro"/>
</dbReference>
<feature type="repeat" description="WD" evidence="7">
    <location>
        <begin position="269"/>
        <end position="304"/>
    </location>
</feature>
<dbReference type="SMART" id="SM00320">
    <property type="entry name" value="WD40"/>
    <property type="match status" value="5"/>
</dbReference>
<keyword evidence="9" id="KW-1185">Reference proteome</keyword>
<dbReference type="InterPro" id="IPR044633">
    <property type="entry name" value="CstF1-like"/>
</dbReference>
<evidence type="ECO:0000256" key="2">
    <source>
        <dbReference type="ARBA" id="ARBA00022574"/>
    </source>
</evidence>
<sequence length="304" mass="32057">MAAFSKDGRYIATGSADASLKLIEVERVRSPSAGSARREDKPVIRTMYHHDAEITGLAFHPNGLVLASCSADHSVKLFDISAAHGKHSFQSFADNFAFRSIAFHPSGDYLAAGGDAHEVRLYSVRAAKAYLLGAGSGADQHSAGIVQVAYSGCGKLVASASGDGSVKLWDAVGGRCVRTIARAHDGRAATAVSFSRNSKHILTTGLDSCVRLWETGSGRLVQTYSGAGMDAPNSQAVFSHDEALVLAPDSRASSVACWDTHSARLLAHTAEHSQPITWIAASPSGPAFMSCSADECVRYWSVDT</sequence>
<dbReference type="PROSITE" id="PS50294">
    <property type="entry name" value="WD_REPEATS_REGION"/>
    <property type="match status" value="3"/>
</dbReference>
<dbReference type="GO" id="GO:0003723">
    <property type="term" value="F:RNA binding"/>
    <property type="evidence" value="ECO:0007669"/>
    <property type="project" value="TreeGrafter"/>
</dbReference>
<comment type="subcellular location">
    <subcellularLocation>
        <location evidence="1">Nucleus</location>
    </subcellularLocation>
</comment>
<dbReference type="InterPro" id="IPR036322">
    <property type="entry name" value="WD40_repeat_dom_sf"/>
</dbReference>
<evidence type="ECO:0000313" key="8">
    <source>
        <dbReference type="EMBL" id="KAJ2845068.1"/>
    </source>
</evidence>
<dbReference type="InterPro" id="IPR015943">
    <property type="entry name" value="WD40/YVTN_repeat-like_dom_sf"/>
</dbReference>
<feature type="repeat" description="WD" evidence="7">
    <location>
        <begin position="47"/>
        <end position="88"/>
    </location>
</feature>
<dbReference type="PANTHER" id="PTHR44133">
    <property type="entry name" value="CLEAVAGE STIMULATION FACTOR SUBUNIT 1"/>
    <property type="match status" value="1"/>
</dbReference>
<dbReference type="SUPFAM" id="SSF50978">
    <property type="entry name" value="WD40 repeat-like"/>
    <property type="match status" value="1"/>
</dbReference>
<evidence type="ECO:0000256" key="7">
    <source>
        <dbReference type="PROSITE-ProRule" id="PRU00221"/>
    </source>
</evidence>
<dbReference type="Pfam" id="PF00400">
    <property type="entry name" value="WD40"/>
    <property type="match status" value="6"/>
</dbReference>
<comment type="caution">
    <text evidence="8">The sequence shown here is derived from an EMBL/GenBank/DDBJ whole genome shotgun (WGS) entry which is preliminary data.</text>
</comment>
<protein>
    <recommendedName>
        <fullName evidence="6">Cleavage stimulation factor 50 kDa subunit</fullName>
    </recommendedName>
</protein>
<feature type="repeat" description="WD" evidence="7">
    <location>
        <begin position="190"/>
        <end position="223"/>
    </location>
</feature>
<dbReference type="PROSITE" id="PS50082">
    <property type="entry name" value="WD_REPEATS_2"/>
    <property type="match status" value="4"/>
</dbReference>
<evidence type="ECO:0000256" key="4">
    <source>
        <dbReference type="ARBA" id="ARBA00022737"/>
    </source>
</evidence>
<evidence type="ECO:0000256" key="5">
    <source>
        <dbReference type="ARBA" id="ARBA00023242"/>
    </source>
</evidence>
<accession>A0A9W8LX54</accession>
<dbReference type="AlphaFoldDB" id="A0A9W8LX54"/>
<evidence type="ECO:0000256" key="3">
    <source>
        <dbReference type="ARBA" id="ARBA00022664"/>
    </source>
</evidence>
<dbReference type="EMBL" id="JANBUW010000900">
    <property type="protein sequence ID" value="KAJ2845068.1"/>
    <property type="molecule type" value="Genomic_DNA"/>
</dbReference>
<dbReference type="CDD" id="cd00200">
    <property type="entry name" value="WD40"/>
    <property type="match status" value="1"/>
</dbReference>
<dbReference type="InterPro" id="IPR001680">
    <property type="entry name" value="WD40_rpt"/>
</dbReference>
<name>A0A9W8LX54_9FUNG</name>
<keyword evidence="4" id="KW-0677">Repeat</keyword>
<keyword evidence="5" id="KW-0539">Nucleus</keyword>
<feature type="repeat" description="WD" evidence="7">
    <location>
        <begin position="138"/>
        <end position="179"/>
    </location>
</feature>
<dbReference type="GO" id="GO:0005848">
    <property type="term" value="C:mRNA cleavage stimulating factor complex"/>
    <property type="evidence" value="ECO:0007669"/>
    <property type="project" value="InterPro"/>
</dbReference>
<proteinExistence type="predicted"/>
<dbReference type="Gene3D" id="2.130.10.10">
    <property type="entry name" value="YVTN repeat-like/Quinoprotein amine dehydrogenase"/>
    <property type="match status" value="2"/>
</dbReference>
<keyword evidence="2 7" id="KW-0853">WD repeat</keyword>
<evidence type="ECO:0000256" key="1">
    <source>
        <dbReference type="ARBA" id="ARBA00004123"/>
    </source>
</evidence>
<dbReference type="Proteomes" id="UP001139887">
    <property type="component" value="Unassembled WGS sequence"/>
</dbReference>
<gene>
    <name evidence="8" type="primary">CSTF1</name>
    <name evidence="8" type="ORF">IWW36_004940</name>
</gene>
<dbReference type="InterPro" id="IPR020472">
    <property type="entry name" value="WD40_PAC1"/>
</dbReference>